<comment type="caution">
    <text evidence="1">The sequence shown here is derived from an EMBL/GenBank/DDBJ whole genome shotgun (WGS) entry which is preliminary data.</text>
</comment>
<dbReference type="Proteomes" id="UP001519460">
    <property type="component" value="Unassembled WGS sequence"/>
</dbReference>
<reference evidence="1 2" key="1">
    <citation type="journal article" date="2023" name="Sci. Data">
        <title>Genome assembly of the Korean intertidal mud-creeper Batillaria attramentaria.</title>
        <authorList>
            <person name="Patra A.K."/>
            <person name="Ho P.T."/>
            <person name="Jun S."/>
            <person name="Lee S.J."/>
            <person name="Kim Y."/>
            <person name="Won Y.J."/>
        </authorList>
    </citation>
    <scope>NUCLEOTIDE SEQUENCE [LARGE SCALE GENOMIC DNA]</scope>
    <source>
        <strain evidence="1">Wonlab-2016</strain>
    </source>
</reference>
<evidence type="ECO:0000313" key="2">
    <source>
        <dbReference type="Proteomes" id="UP001519460"/>
    </source>
</evidence>
<name>A0ABD0KJ96_9CAEN</name>
<dbReference type="AlphaFoldDB" id="A0ABD0KJ96"/>
<organism evidence="1 2">
    <name type="scientific">Batillaria attramentaria</name>
    <dbReference type="NCBI Taxonomy" id="370345"/>
    <lineage>
        <taxon>Eukaryota</taxon>
        <taxon>Metazoa</taxon>
        <taxon>Spiralia</taxon>
        <taxon>Lophotrochozoa</taxon>
        <taxon>Mollusca</taxon>
        <taxon>Gastropoda</taxon>
        <taxon>Caenogastropoda</taxon>
        <taxon>Sorbeoconcha</taxon>
        <taxon>Cerithioidea</taxon>
        <taxon>Batillariidae</taxon>
        <taxon>Batillaria</taxon>
    </lineage>
</organism>
<keyword evidence="2" id="KW-1185">Reference proteome</keyword>
<proteinExistence type="predicted"/>
<protein>
    <submittedName>
        <fullName evidence="1">Uncharacterized protein</fullName>
    </submittedName>
</protein>
<accession>A0ABD0KJ96</accession>
<gene>
    <name evidence="1" type="ORF">BaRGS_00021738</name>
</gene>
<sequence>MGTRTVSKSHPVITHSKTVQSRKQSHLEAYMTGCRGGNQPPLRNWGQGGKRWKGGLWGHAVRTEFRDVPVAMTDAHGTQPAQRGSTLHTHGTVLLMTTGVLIKRSLATLRRCLHAEDD</sequence>
<dbReference type="EMBL" id="JACVVK020000170">
    <property type="protein sequence ID" value="KAK7487068.1"/>
    <property type="molecule type" value="Genomic_DNA"/>
</dbReference>
<evidence type="ECO:0000313" key="1">
    <source>
        <dbReference type="EMBL" id="KAK7487068.1"/>
    </source>
</evidence>